<protein>
    <submittedName>
        <fullName evidence="1">Uncharacterized protein</fullName>
    </submittedName>
</protein>
<sequence length="76" mass="8183">MAAPKKAVVGPLVGAVVQGTNSSRFLVFNSKTAELLCRHQVELTQEFPKEGWQSEGNHCNLGQGNWRAALQCCGLA</sequence>
<accession>A0A8C4ML14</accession>
<dbReference type="AlphaFoldDB" id="A0A8C4ML14"/>
<dbReference type="Ensembl" id="ENSEAST00005026104.1">
    <property type="protein sequence ID" value="ENSEASP00005024069.1"/>
    <property type="gene ID" value="ENSEASG00005016333.1"/>
</dbReference>
<dbReference type="OMA" id="WRAALQC"/>
<name>A0A8C4ML14_EQUAS</name>
<reference evidence="1" key="1">
    <citation type="submission" date="2023-03" db="UniProtKB">
        <authorList>
            <consortium name="Ensembl"/>
        </authorList>
    </citation>
    <scope>IDENTIFICATION</scope>
</reference>
<proteinExistence type="predicted"/>
<evidence type="ECO:0000313" key="1">
    <source>
        <dbReference type="Ensembl" id="ENSEASP00005024069.1"/>
    </source>
</evidence>
<organism evidence="1">
    <name type="scientific">Equus asinus asinus</name>
    <dbReference type="NCBI Taxonomy" id="83772"/>
    <lineage>
        <taxon>Eukaryota</taxon>
        <taxon>Metazoa</taxon>
        <taxon>Chordata</taxon>
        <taxon>Craniata</taxon>
        <taxon>Vertebrata</taxon>
        <taxon>Euteleostomi</taxon>
        <taxon>Mammalia</taxon>
        <taxon>Eutheria</taxon>
        <taxon>Laurasiatheria</taxon>
        <taxon>Perissodactyla</taxon>
        <taxon>Equidae</taxon>
        <taxon>Equus</taxon>
    </lineage>
</organism>
<dbReference type="Gene3D" id="3.30.420.40">
    <property type="match status" value="1"/>
</dbReference>